<dbReference type="EMBL" id="AHHD01000801">
    <property type="protein sequence ID" value="EKG09042.1"/>
    <property type="molecule type" value="Genomic_DNA"/>
</dbReference>
<name>K2R827_MACPH</name>
<dbReference type="AlphaFoldDB" id="K2R827"/>
<feature type="chain" id="PRO_5003863834" evidence="1">
    <location>
        <begin position="20"/>
        <end position="183"/>
    </location>
</feature>
<sequence length="183" mass="20820">MRFILAIFFLLTSINGALCDTLEDHNYRVQKDNKGRWNVYSQYYQGGNAPIDQVLINTEQAQFTIYIAQNAAETSNPKKLFFSDILYRLCSEKERIQPTSLKVAVIDDVTEPATVQAMQSFRRSHGLGPRADFNVTPRDSEWQGFLNTPFCKVINRMMGGGNHIAAILGRYESGRQNLYLSIN</sequence>
<dbReference type="InParanoid" id="K2R827"/>
<accession>K2R827</accession>
<comment type="caution">
    <text evidence="2">The sequence shown here is derived from an EMBL/GenBank/DDBJ whole genome shotgun (WGS) entry which is preliminary data.</text>
</comment>
<dbReference type="VEuPathDB" id="FungiDB:MPH_13979"/>
<evidence type="ECO:0000313" key="2">
    <source>
        <dbReference type="EMBL" id="EKG09042.1"/>
    </source>
</evidence>
<keyword evidence="1" id="KW-0732">Signal</keyword>
<evidence type="ECO:0000256" key="1">
    <source>
        <dbReference type="SAM" id="SignalP"/>
    </source>
</evidence>
<dbReference type="HOGENOM" id="CLU_1496087_0_0_1"/>
<feature type="signal peptide" evidence="1">
    <location>
        <begin position="1"/>
        <end position="19"/>
    </location>
</feature>
<reference evidence="2 3" key="1">
    <citation type="journal article" date="2012" name="BMC Genomics">
        <title>Tools to kill: Genome of one of the most destructive plant pathogenic fungi Macrophomina phaseolina.</title>
        <authorList>
            <person name="Islam M.S."/>
            <person name="Haque M.S."/>
            <person name="Islam M.M."/>
            <person name="Emdad E.M."/>
            <person name="Halim A."/>
            <person name="Hossen Q.M.M."/>
            <person name="Hossain M.Z."/>
            <person name="Ahmed B."/>
            <person name="Rahim S."/>
            <person name="Rahman M.S."/>
            <person name="Alam M.M."/>
            <person name="Hou S."/>
            <person name="Wan X."/>
            <person name="Saito J.A."/>
            <person name="Alam M."/>
        </authorList>
    </citation>
    <scope>NUCLEOTIDE SEQUENCE [LARGE SCALE GENOMIC DNA]</scope>
    <source>
        <strain evidence="2 3">MS6</strain>
    </source>
</reference>
<dbReference type="Proteomes" id="UP000007129">
    <property type="component" value="Unassembled WGS sequence"/>
</dbReference>
<gene>
    <name evidence="2" type="ORF">MPH_13979</name>
</gene>
<protein>
    <submittedName>
        <fullName evidence="2">Uncharacterized protein</fullName>
    </submittedName>
</protein>
<organism evidence="2 3">
    <name type="scientific">Macrophomina phaseolina (strain MS6)</name>
    <name type="common">Charcoal rot fungus</name>
    <dbReference type="NCBI Taxonomy" id="1126212"/>
    <lineage>
        <taxon>Eukaryota</taxon>
        <taxon>Fungi</taxon>
        <taxon>Dikarya</taxon>
        <taxon>Ascomycota</taxon>
        <taxon>Pezizomycotina</taxon>
        <taxon>Dothideomycetes</taxon>
        <taxon>Dothideomycetes incertae sedis</taxon>
        <taxon>Botryosphaeriales</taxon>
        <taxon>Botryosphaeriaceae</taxon>
        <taxon>Macrophomina</taxon>
    </lineage>
</organism>
<proteinExistence type="predicted"/>
<evidence type="ECO:0000313" key="3">
    <source>
        <dbReference type="Proteomes" id="UP000007129"/>
    </source>
</evidence>
<feature type="non-terminal residue" evidence="2">
    <location>
        <position position="183"/>
    </location>
</feature>